<dbReference type="Proteomes" id="UP000266089">
    <property type="component" value="Unassembled WGS sequence"/>
</dbReference>
<dbReference type="CDD" id="cd13586">
    <property type="entry name" value="PBP2_Maltose_binding_like"/>
    <property type="match status" value="1"/>
</dbReference>
<evidence type="ECO:0000256" key="4">
    <source>
        <dbReference type="ARBA" id="ARBA00022729"/>
    </source>
</evidence>
<keyword evidence="3" id="KW-0762">Sugar transport</keyword>
<comment type="caution">
    <text evidence="6">The sequence shown here is derived from an EMBL/GenBank/DDBJ whole genome shotgun (WGS) entry which is preliminary data.</text>
</comment>
<dbReference type="GO" id="GO:0015768">
    <property type="term" value="P:maltose transport"/>
    <property type="evidence" value="ECO:0007669"/>
    <property type="project" value="TreeGrafter"/>
</dbReference>
<dbReference type="OrthoDB" id="9766758at2"/>
<evidence type="ECO:0000313" key="7">
    <source>
        <dbReference type="Proteomes" id="UP000266089"/>
    </source>
</evidence>
<dbReference type="PRINTS" id="PR00181">
    <property type="entry name" value="MALTOSEBP"/>
</dbReference>
<feature type="chain" id="PRO_5017438026" evidence="5">
    <location>
        <begin position="22"/>
        <end position="400"/>
    </location>
</feature>
<evidence type="ECO:0000313" key="6">
    <source>
        <dbReference type="EMBL" id="RIH74649.1"/>
    </source>
</evidence>
<dbReference type="Pfam" id="PF13416">
    <property type="entry name" value="SBP_bac_8"/>
    <property type="match status" value="1"/>
</dbReference>
<keyword evidence="4 5" id="KW-0732">Signal</keyword>
<dbReference type="GO" id="GO:0015144">
    <property type="term" value="F:carbohydrate transmembrane transporter activity"/>
    <property type="evidence" value="ECO:0007669"/>
    <property type="project" value="InterPro"/>
</dbReference>
<reference evidence="6 7" key="1">
    <citation type="submission" date="2018-08" db="EMBL/GenBank/DDBJ databases">
        <title>Meiothermus cateniformans JCM 15151 genome sequencing project.</title>
        <authorList>
            <person name="Da Costa M.S."/>
            <person name="Albuquerque L."/>
            <person name="Raposo P."/>
            <person name="Froufe H.J.C."/>
            <person name="Barroso C.S."/>
            <person name="Egas C."/>
        </authorList>
    </citation>
    <scope>NUCLEOTIDE SEQUENCE [LARGE SCALE GENOMIC DNA]</scope>
    <source>
        <strain evidence="6 7">JCM 15151</strain>
    </source>
</reference>
<evidence type="ECO:0000256" key="5">
    <source>
        <dbReference type="SAM" id="SignalP"/>
    </source>
</evidence>
<name>A0A399DSE8_9DEIN</name>
<feature type="signal peptide" evidence="5">
    <location>
        <begin position="1"/>
        <end position="21"/>
    </location>
</feature>
<proteinExistence type="inferred from homology"/>
<evidence type="ECO:0000256" key="1">
    <source>
        <dbReference type="ARBA" id="ARBA00008520"/>
    </source>
</evidence>
<dbReference type="GO" id="GO:1901982">
    <property type="term" value="F:maltose binding"/>
    <property type="evidence" value="ECO:0007669"/>
    <property type="project" value="TreeGrafter"/>
</dbReference>
<evidence type="ECO:0000256" key="3">
    <source>
        <dbReference type="ARBA" id="ARBA00022597"/>
    </source>
</evidence>
<dbReference type="InterPro" id="IPR006059">
    <property type="entry name" value="SBP"/>
</dbReference>
<dbReference type="AlphaFoldDB" id="A0A399DSE8"/>
<dbReference type="SUPFAM" id="SSF53850">
    <property type="entry name" value="Periplasmic binding protein-like II"/>
    <property type="match status" value="1"/>
</dbReference>
<protein>
    <submittedName>
        <fullName evidence="6">Cyclodextrin-binding protein</fullName>
    </submittedName>
</protein>
<dbReference type="PANTHER" id="PTHR30061">
    <property type="entry name" value="MALTOSE-BINDING PERIPLASMIC PROTEIN"/>
    <property type="match status" value="1"/>
</dbReference>
<dbReference type="Gene3D" id="3.40.190.10">
    <property type="entry name" value="Periplasmic binding protein-like II"/>
    <property type="match status" value="2"/>
</dbReference>
<organism evidence="6 7">
    <name type="scientific">Meiothermus taiwanensis</name>
    <dbReference type="NCBI Taxonomy" id="172827"/>
    <lineage>
        <taxon>Bacteria</taxon>
        <taxon>Thermotogati</taxon>
        <taxon>Deinococcota</taxon>
        <taxon>Deinococci</taxon>
        <taxon>Thermales</taxon>
        <taxon>Thermaceae</taxon>
        <taxon>Meiothermus</taxon>
    </lineage>
</organism>
<gene>
    <name evidence="6" type="primary">cycB_2</name>
    <name evidence="6" type="ORF">Mcate_02623</name>
</gene>
<accession>A0A399DSE8</accession>
<dbReference type="GO" id="GO:0055052">
    <property type="term" value="C:ATP-binding cassette (ABC) transporter complex, substrate-binding subunit-containing"/>
    <property type="evidence" value="ECO:0007669"/>
    <property type="project" value="TreeGrafter"/>
</dbReference>
<dbReference type="InterPro" id="IPR006060">
    <property type="entry name" value="Maltose/Cyclodextrin-bd"/>
</dbReference>
<dbReference type="RefSeq" id="WP_043982834.1">
    <property type="nucleotide sequence ID" value="NZ_JBHSXZ010000049.1"/>
</dbReference>
<dbReference type="EMBL" id="QWKX01000101">
    <property type="protein sequence ID" value="RIH74649.1"/>
    <property type="molecule type" value="Genomic_DNA"/>
</dbReference>
<sequence>MRRVMWIGAVAALSLLGSAMAQGKLTVWTHYGGPELAWLKQTAASFAKSSGTQVEVVEVPFGDIQNKFILGAPQGQAADLVVSIPHDWVGAMAAAGVLEPMGKYATGSYIQSLSDVAVDALTYRNQLFALPMFAESVALIYNKKLVKEAPKTWDEFLKIAQENTKGNSFGFLYDLANPYFNYGWFTAYGASVFGRTAQGLDASQTRLGGDAGNRAVSFIKDLRYRYRLIPEGVDYGVADSAFKEGALAMILNGPWAIGDYKKANIDFGIAPMPNPPGGGQWRPFVGVQGVAMNAYSRNKTAAANFAKLLVSPQNQVAFNKAGGRLPVSKQAVQQLRNDPVVAGFSAVIALGTPMPNIPEMGKVWGPWGNALSQAVQKSDTNVAQIVNAMVAEINRGLSGR</sequence>
<dbReference type="GO" id="GO:0042956">
    <property type="term" value="P:maltodextrin transmembrane transport"/>
    <property type="evidence" value="ECO:0007669"/>
    <property type="project" value="TreeGrafter"/>
</dbReference>
<comment type="similarity">
    <text evidence="1">Belongs to the bacterial solute-binding protein 1 family.</text>
</comment>
<dbReference type="PANTHER" id="PTHR30061:SF50">
    <property type="entry name" value="MALTOSE_MALTODEXTRIN-BINDING PERIPLASMIC PROTEIN"/>
    <property type="match status" value="1"/>
</dbReference>
<keyword evidence="2" id="KW-0813">Transport</keyword>
<evidence type="ECO:0000256" key="2">
    <source>
        <dbReference type="ARBA" id="ARBA00022448"/>
    </source>
</evidence>